<gene>
    <name evidence="7" type="ORF">PPRO1472_LOCUS1090</name>
</gene>
<evidence type="ECO:0008006" key="8">
    <source>
        <dbReference type="Google" id="ProtNLM"/>
    </source>
</evidence>
<dbReference type="AlphaFoldDB" id="A0A7R9XP76"/>
<keyword evidence="3 4" id="KW-0067">ATP-binding</keyword>
<dbReference type="SUPFAM" id="SSF53067">
    <property type="entry name" value="Actin-like ATPase domain"/>
    <property type="match status" value="2"/>
</dbReference>
<feature type="compositionally biased region" description="Basic and acidic residues" evidence="6">
    <location>
        <begin position="546"/>
        <end position="560"/>
    </location>
</feature>
<feature type="region of interest" description="Disordered" evidence="6">
    <location>
        <begin position="622"/>
        <end position="676"/>
    </location>
</feature>
<evidence type="ECO:0000256" key="5">
    <source>
        <dbReference type="SAM" id="Coils"/>
    </source>
</evidence>
<evidence type="ECO:0000256" key="3">
    <source>
        <dbReference type="ARBA" id="ARBA00022840"/>
    </source>
</evidence>
<dbReference type="FunFam" id="3.30.420.40:FF:000004">
    <property type="entry name" value="Molecular chaperone DnaK"/>
    <property type="match status" value="1"/>
</dbReference>
<dbReference type="InterPro" id="IPR012725">
    <property type="entry name" value="Chaperone_DnaK"/>
</dbReference>
<dbReference type="Gene3D" id="1.20.1270.10">
    <property type="match status" value="1"/>
</dbReference>
<feature type="coiled-coil region" evidence="5">
    <location>
        <begin position="588"/>
        <end position="615"/>
    </location>
</feature>
<dbReference type="Gene3D" id="2.60.34.10">
    <property type="entry name" value="Substrate Binding Domain Of DNAk, Chain A, domain 1"/>
    <property type="match status" value="1"/>
</dbReference>
<keyword evidence="2 4" id="KW-0547">Nucleotide-binding</keyword>
<dbReference type="GO" id="GO:0051082">
    <property type="term" value="F:unfolded protein binding"/>
    <property type="evidence" value="ECO:0007669"/>
    <property type="project" value="InterPro"/>
</dbReference>
<comment type="subcellular location">
    <subcellularLocation>
        <location evidence="1">Endoplasmic reticulum lumen</location>
    </subcellularLocation>
</comment>
<accession>A0A7R9XP76</accession>
<evidence type="ECO:0000256" key="1">
    <source>
        <dbReference type="ARBA" id="ARBA00004319"/>
    </source>
</evidence>
<dbReference type="SUPFAM" id="SSF100920">
    <property type="entry name" value="Heat shock protein 70kD (HSP70), peptide-binding domain"/>
    <property type="match status" value="1"/>
</dbReference>
<dbReference type="NCBIfam" id="NF001413">
    <property type="entry name" value="PRK00290.1"/>
    <property type="match status" value="1"/>
</dbReference>
<dbReference type="InterPro" id="IPR018181">
    <property type="entry name" value="Heat_shock_70_CS"/>
</dbReference>
<reference evidence="7" key="1">
    <citation type="submission" date="2021-01" db="EMBL/GenBank/DDBJ databases">
        <authorList>
            <person name="Corre E."/>
            <person name="Pelletier E."/>
            <person name="Niang G."/>
            <person name="Scheremetjew M."/>
            <person name="Finn R."/>
            <person name="Kale V."/>
            <person name="Holt S."/>
            <person name="Cochrane G."/>
            <person name="Meng A."/>
            <person name="Brown T."/>
            <person name="Cohen L."/>
        </authorList>
    </citation>
    <scope>NUCLEOTIDE SEQUENCE</scope>
    <source>
        <strain evidence="7">RCC251</strain>
    </source>
</reference>
<sequence length="676" mass="71822">MMKSRIQSMPRARTAHAGARFSSRRSSVRARAEKVVGIDLGTTNSAVAAMEGGKPTIVTNAEGQRTTPSVVAYSKTGDQLVGQIAKRQAVVNPENTFFSVKRFIGRRMEEVTSECTQVPYTVVRDANGNVKIQCSNIDKEFAAEEISAQVLRKLCEDAGKFLGEKVDKAVITVPAYFNDSQRQATKDAGKIAGIEVLRIINEPTAASLAYGFEKGSNETILVFDLGGGTFDVSVLEVGDGVFEVLSTSGDTHLGGDDFDKRIVDFLADDFKSAEGIDLRTDKQALQRLMEAAEKTKQELSSTTQSSVSLPFITATADGPKHIDTTITRQKFEELCADLIDRCRIPVESALSDAKLSLNEINEVILVGGSTRIPAVQALVRSLTGRDPNVTVNPDEVVALGAAVQGGVLAGEVSDIVLLDVTPLSLGLETLGGVMTKIIPRNTTLPTSKSEVFSTAADGQTSVEINVLQGEREMVTDNKSLGNFRLDGIPPAPRGVPQVEVKFDIDANGILSVTASDKGTGKQTDIKITGASTLSDNEVESMMKDAEANADADKEKRDAIDTKNSADSMLYQTKKQLTELGDKIPEDVKSKVEAKLGELEEAINSDNTEKMKAAQEALQQEVMAMGQSMYQQPGADAGAAGPGGPEGPGGPGAGPSGAADDVIDADFSPSEDKPKDK</sequence>
<dbReference type="PRINTS" id="PR00301">
    <property type="entry name" value="HEATSHOCK70"/>
</dbReference>
<dbReference type="InterPro" id="IPR043129">
    <property type="entry name" value="ATPase_NBD"/>
</dbReference>
<comment type="similarity">
    <text evidence="4">Belongs to the heat shock protein 70 family.</text>
</comment>
<keyword evidence="5" id="KW-0175">Coiled coil</keyword>
<dbReference type="PROSITE" id="PS01036">
    <property type="entry name" value="HSP70_3"/>
    <property type="match status" value="1"/>
</dbReference>
<dbReference type="Gene3D" id="3.90.640.10">
    <property type="entry name" value="Actin, Chain A, domain 4"/>
    <property type="match status" value="1"/>
</dbReference>
<dbReference type="CDD" id="cd10234">
    <property type="entry name" value="ASKHA_NBD_HSP70_DnaK-like"/>
    <property type="match status" value="1"/>
</dbReference>
<dbReference type="FunFam" id="1.20.1270.10:FF:000001">
    <property type="entry name" value="Molecular chaperone DnaK"/>
    <property type="match status" value="1"/>
</dbReference>
<dbReference type="InterPro" id="IPR013126">
    <property type="entry name" value="Hsp_70_fam"/>
</dbReference>
<proteinExistence type="inferred from homology"/>
<dbReference type="InterPro" id="IPR029047">
    <property type="entry name" value="HSP70_peptide-bd_sf"/>
</dbReference>
<evidence type="ECO:0000256" key="4">
    <source>
        <dbReference type="RuleBase" id="RU003322"/>
    </source>
</evidence>
<evidence type="ECO:0000256" key="2">
    <source>
        <dbReference type="ARBA" id="ARBA00022741"/>
    </source>
</evidence>
<dbReference type="Pfam" id="PF00012">
    <property type="entry name" value="HSP70"/>
    <property type="match status" value="1"/>
</dbReference>
<dbReference type="GO" id="GO:0005524">
    <property type="term" value="F:ATP binding"/>
    <property type="evidence" value="ECO:0007669"/>
    <property type="project" value="UniProtKB-KW"/>
</dbReference>
<dbReference type="GO" id="GO:0009408">
    <property type="term" value="P:response to heat"/>
    <property type="evidence" value="ECO:0007669"/>
    <property type="project" value="UniProtKB-ARBA"/>
</dbReference>
<dbReference type="NCBIfam" id="NF003520">
    <property type="entry name" value="PRK05183.1"/>
    <property type="match status" value="1"/>
</dbReference>
<dbReference type="FunFam" id="3.30.30.30:FF:000005">
    <property type="entry name" value="Heat shock protein ssb1"/>
    <property type="match status" value="1"/>
</dbReference>
<evidence type="ECO:0000256" key="6">
    <source>
        <dbReference type="SAM" id="MobiDB-lite"/>
    </source>
</evidence>
<dbReference type="HAMAP" id="MF_00332">
    <property type="entry name" value="DnaK"/>
    <property type="match status" value="1"/>
</dbReference>
<dbReference type="InterPro" id="IPR029048">
    <property type="entry name" value="HSP70_C_sf"/>
</dbReference>
<feature type="region of interest" description="Disordered" evidence="6">
    <location>
        <begin position="1"/>
        <end position="26"/>
    </location>
</feature>
<dbReference type="Gene3D" id="3.30.420.40">
    <property type="match status" value="2"/>
</dbReference>
<name>A0A7R9XP76_9CHLO</name>
<feature type="compositionally biased region" description="Gly residues" evidence="6">
    <location>
        <begin position="639"/>
        <end position="654"/>
    </location>
</feature>
<dbReference type="FunFam" id="2.60.34.10:FF:000014">
    <property type="entry name" value="Chaperone protein DnaK HSP70"/>
    <property type="match status" value="1"/>
</dbReference>
<feature type="coiled-coil region" evidence="5">
    <location>
        <begin position="278"/>
        <end position="305"/>
    </location>
</feature>
<organism evidence="7">
    <name type="scientific">Pycnococcus provasolii</name>
    <dbReference type="NCBI Taxonomy" id="41880"/>
    <lineage>
        <taxon>Eukaryota</taxon>
        <taxon>Viridiplantae</taxon>
        <taxon>Chlorophyta</taxon>
        <taxon>Pseudoscourfieldiophyceae</taxon>
        <taxon>Pseudoscourfieldiales</taxon>
        <taxon>Pycnococcaceae</taxon>
        <taxon>Pycnococcus</taxon>
    </lineage>
</organism>
<protein>
    <recommendedName>
        <fullName evidence="8">Heat shock protein 70</fullName>
    </recommendedName>
</protein>
<dbReference type="SUPFAM" id="SSF100934">
    <property type="entry name" value="Heat shock protein 70kD (HSP70), C-terminal subdomain"/>
    <property type="match status" value="1"/>
</dbReference>
<dbReference type="GO" id="GO:0005788">
    <property type="term" value="C:endoplasmic reticulum lumen"/>
    <property type="evidence" value="ECO:0007669"/>
    <property type="project" value="UniProtKB-SubCell"/>
</dbReference>
<dbReference type="GO" id="GO:0140662">
    <property type="term" value="F:ATP-dependent protein folding chaperone"/>
    <property type="evidence" value="ECO:0007669"/>
    <property type="project" value="InterPro"/>
</dbReference>
<feature type="region of interest" description="Disordered" evidence="6">
    <location>
        <begin position="546"/>
        <end position="566"/>
    </location>
</feature>
<dbReference type="NCBIfam" id="TIGR02350">
    <property type="entry name" value="prok_dnaK"/>
    <property type="match status" value="1"/>
</dbReference>
<evidence type="ECO:0000313" key="7">
    <source>
        <dbReference type="EMBL" id="CAD8217648.1"/>
    </source>
</evidence>
<dbReference type="PROSITE" id="PS00329">
    <property type="entry name" value="HSP70_2"/>
    <property type="match status" value="1"/>
</dbReference>
<dbReference type="PROSITE" id="PS00297">
    <property type="entry name" value="HSP70_1"/>
    <property type="match status" value="1"/>
</dbReference>
<dbReference type="FunFam" id="3.90.640.10:FF:000003">
    <property type="entry name" value="Molecular chaperone DnaK"/>
    <property type="match status" value="1"/>
</dbReference>
<dbReference type="EMBL" id="HBDW01001603">
    <property type="protein sequence ID" value="CAD8217648.1"/>
    <property type="molecule type" value="Transcribed_RNA"/>
</dbReference>
<dbReference type="PANTHER" id="PTHR19375">
    <property type="entry name" value="HEAT SHOCK PROTEIN 70KDA"/>
    <property type="match status" value="1"/>
</dbReference>